<dbReference type="CDD" id="cd01731">
    <property type="entry name" value="archaeal_Sm1"/>
    <property type="match status" value="1"/>
</dbReference>
<dbReference type="SUPFAM" id="SSF50182">
    <property type="entry name" value="Sm-like ribonucleoproteins"/>
    <property type="match status" value="1"/>
</dbReference>
<dbReference type="InterPro" id="IPR047575">
    <property type="entry name" value="Sm"/>
</dbReference>
<dbReference type="EMBL" id="CP040089">
    <property type="protein sequence ID" value="QGA80760.1"/>
    <property type="molecule type" value="Genomic_DNA"/>
</dbReference>
<keyword evidence="3 5" id="KW-0687">Ribonucleoprotein</keyword>
<dbReference type="OrthoDB" id="371816at2157"/>
<proteinExistence type="inferred from homology"/>
<dbReference type="KEGG" id="ncon:LC1Nh_0876"/>
<keyword evidence="6" id="KW-1185">Reference proteome</keyword>
<dbReference type="RefSeq" id="WP_153550500.1">
    <property type="nucleotide sequence ID" value="NZ_CP040089.1"/>
</dbReference>
<sequence length="79" mass="8928">MGDQNRRPFDVLNEAKDGRVLVTLKGYGDEEKQVSGELQAFDKHLNIWLEDARVTGEDGQTDYGQLFVRGDNVLFVSPE</sequence>
<evidence type="ECO:0000313" key="6">
    <source>
        <dbReference type="Proteomes" id="UP000377803"/>
    </source>
</evidence>
<dbReference type="GO" id="GO:0003723">
    <property type="term" value="F:RNA binding"/>
    <property type="evidence" value="ECO:0007669"/>
    <property type="project" value="InterPro"/>
</dbReference>
<evidence type="ECO:0000256" key="1">
    <source>
        <dbReference type="ARBA" id="ARBA00006850"/>
    </source>
</evidence>
<gene>
    <name evidence="5" type="ORF">LC1Nh_0876</name>
</gene>
<organism evidence="5 6">
    <name type="scientific">Candidatus Nanohalobium constans</name>
    <dbReference type="NCBI Taxonomy" id="2565781"/>
    <lineage>
        <taxon>Archaea</taxon>
        <taxon>Candidatus Nanohalarchaeota</taxon>
        <taxon>Candidatus Nanohalobia</taxon>
        <taxon>Candidatus Nanohalobiales</taxon>
        <taxon>Candidatus Nanohalobiaceae</taxon>
        <taxon>Candidatus Nanohalobium</taxon>
    </lineage>
</organism>
<protein>
    <recommendedName>
        <fullName evidence="2">Putative snRNP Sm-like protein</fullName>
    </recommendedName>
</protein>
<dbReference type="InterPro" id="IPR001163">
    <property type="entry name" value="Sm_dom_euk/arc"/>
</dbReference>
<dbReference type="GO" id="GO:1990904">
    <property type="term" value="C:ribonucleoprotein complex"/>
    <property type="evidence" value="ECO:0007669"/>
    <property type="project" value="UniProtKB-KW"/>
</dbReference>
<evidence type="ECO:0000259" key="4">
    <source>
        <dbReference type="PROSITE" id="PS52002"/>
    </source>
</evidence>
<evidence type="ECO:0000256" key="2">
    <source>
        <dbReference type="ARBA" id="ARBA00021121"/>
    </source>
</evidence>
<accession>A0A5Q0UHT3</accession>
<dbReference type="InterPro" id="IPR022901">
    <property type="entry name" value="snRNP_Sm-like_arc"/>
</dbReference>
<dbReference type="Pfam" id="PF01423">
    <property type="entry name" value="LSM"/>
    <property type="match status" value="1"/>
</dbReference>
<dbReference type="PROSITE" id="PS52002">
    <property type="entry name" value="SM"/>
    <property type="match status" value="1"/>
</dbReference>
<dbReference type="InterPro" id="IPR010920">
    <property type="entry name" value="LSM_dom_sf"/>
</dbReference>
<feature type="domain" description="Sm" evidence="4">
    <location>
        <begin position="7"/>
        <end position="79"/>
    </location>
</feature>
<comment type="similarity">
    <text evidence="1">Belongs to the snRNP Sm proteins family.</text>
</comment>
<dbReference type="Proteomes" id="UP000377803">
    <property type="component" value="Chromosome"/>
</dbReference>
<reference evidence="6" key="1">
    <citation type="submission" date="2019-05" db="EMBL/GenBank/DDBJ databases">
        <title>Candidatus Nanohalobium constans, a novel model system to study the DPANN nano-sized archaea: genomic and physiological characterization of a nanoarchaeon co-cultured with its chitinotrophic host.</title>
        <authorList>
            <person name="La Cono V."/>
            <person name="Arcadi E."/>
            <person name="Crisafi F."/>
            <person name="Denaro R."/>
            <person name="La Spada G."/>
            <person name="Messina E."/>
            <person name="Smedile F."/>
            <person name="Toshchakov S.V."/>
            <person name="Shevchenko M.A."/>
            <person name="Golyshin P.N."/>
            <person name="Golyshina O.V."/>
            <person name="Ferrer M."/>
            <person name="Rohde M."/>
            <person name="Mushegian A."/>
            <person name="Sorokin D.Y."/>
            <person name="Giuliano L."/>
            <person name="Yakimov M.M."/>
        </authorList>
    </citation>
    <scope>NUCLEOTIDE SEQUENCE [LARGE SCALE GENOMIC DNA]</scope>
    <source>
        <strain evidence="6">LC1Nh</strain>
    </source>
</reference>
<dbReference type="GeneID" id="42365265"/>
<dbReference type="Gene3D" id="2.30.30.100">
    <property type="match status" value="1"/>
</dbReference>
<dbReference type="SMART" id="SM00651">
    <property type="entry name" value="Sm"/>
    <property type="match status" value="1"/>
</dbReference>
<name>A0A5Q0UHT3_9ARCH</name>
<dbReference type="AlphaFoldDB" id="A0A5Q0UHT3"/>
<evidence type="ECO:0000313" key="5">
    <source>
        <dbReference type="EMBL" id="QGA80760.1"/>
    </source>
</evidence>
<evidence type="ECO:0000256" key="3">
    <source>
        <dbReference type="ARBA" id="ARBA00023274"/>
    </source>
</evidence>